<dbReference type="InterPro" id="IPR014311">
    <property type="entry name" value="Guanine_deaminase"/>
</dbReference>
<evidence type="ECO:0000259" key="9">
    <source>
        <dbReference type="Pfam" id="PF01979"/>
    </source>
</evidence>
<comment type="function">
    <text evidence="8">Catalyzes the hydrolytic deamination of guanine, producing xanthine and ammonia.</text>
</comment>
<gene>
    <name evidence="10" type="ORF">SAMN04488500_105122</name>
</gene>
<dbReference type="InterPro" id="IPR032466">
    <property type="entry name" value="Metal_Hydrolase"/>
</dbReference>
<organism evidence="10 11">
    <name type="scientific">Sporomusa malonica</name>
    <dbReference type="NCBI Taxonomy" id="112901"/>
    <lineage>
        <taxon>Bacteria</taxon>
        <taxon>Bacillati</taxon>
        <taxon>Bacillota</taxon>
        <taxon>Negativicutes</taxon>
        <taxon>Selenomonadales</taxon>
        <taxon>Sporomusaceae</taxon>
        <taxon>Sporomusa</taxon>
    </lineage>
</organism>
<evidence type="ECO:0000256" key="4">
    <source>
        <dbReference type="ARBA" id="ARBA00022723"/>
    </source>
</evidence>
<feature type="domain" description="Amidohydrolase-related" evidence="9">
    <location>
        <begin position="61"/>
        <end position="398"/>
    </location>
</feature>
<evidence type="ECO:0000313" key="11">
    <source>
        <dbReference type="Proteomes" id="UP000192738"/>
    </source>
</evidence>
<keyword evidence="4 8" id="KW-0479">Metal-binding</keyword>
<dbReference type="STRING" id="112901.SAMN04488500_105122"/>
<dbReference type="Proteomes" id="UP000192738">
    <property type="component" value="Unassembled WGS sequence"/>
</dbReference>
<proteinExistence type="inferred from homology"/>
<dbReference type="SUPFAM" id="SSF51556">
    <property type="entry name" value="Metallo-dependent hydrolases"/>
    <property type="match status" value="1"/>
</dbReference>
<dbReference type="GO" id="GO:0006147">
    <property type="term" value="P:guanine catabolic process"/>
    <property type="evidence" value="ECO:0007669"/>
    <property type="project" value="UniProtKB-UniRule"/>
</dbReference>
<name>A0A1W2A6T0_9FIRM</name>
<evidence type="ECO:0000256" key="6">
    <source>
        <dbReference type="ARBA" id="ARBA00022833"/>
    </source>
</evidence>
<dbReference type="EC" id="3.5.4.3" evidence="3 7"/>
<keyword evidence="5 8" id="KW-0378">Hydrolase</keyword>
<comment type="similarity">
    <text evidence="2 8">Belongs to the metallo-dependent hydrolases superfamily. ATZ/TRZ family.</text>
</comment>
<comment type="pathway">
    <text evidence="1 8">Purine metabolism; guanine degradation; xanthine from guanine: step 1/1.</text>
</comment>
<dbReference type="SUPFAM" id="SSF51338">
    <property type="entry name" value="Composite domain of metallo-dependent hydrolases"/>
    <property type="match status" value="2"/>
</dbReference>
<dbReference type="NCBIfam" id="TIGR02967">
    <property type="entry name" value="guan_deamin"/>
    <property type="match status" value="1"/>
</dbReference>
<reference evidence="10 11" key="1">
    <citation type="submission" date="2017-04" db="EMBL/GenBank/DDBJ databases">
        <authorList>
            <person name="Afonso C.L."/>
            <person name="Miller P.J."/>
            <person name="Scott M.A."/>
            <person name="Spackman E."/>
            <person name="Goraichik I."/>
            <person name="Dimitrov K.M."/>
            <person name="Suarez D.L."/>
            <person name="Swayne D.E."/>
        </authorList>
    </citation>
    <scope>NUCLEOTIDE SEQUENCE [LARGE SCALE GENOMIC DNA]</scope>
    <source>
        <strain evidence="10 11">DSM 5090</strain>
    </source>
</reference>
<dbReference type="UniPathway" id="UPA00603">
    <property type="reaction ID" value="UER00660"/>
</dbReference>
<dbReference type="AlphaFoldDB" id="A0A1W2A6T0"/>
<dbReference type="Gene3D" id="3.20.20.140">
    <property type="entry name" value="Metal-dependent hydrolases"/>
    <property type="match status" value="1"/>
</dbReference>
<dbReference type="PANTHER" id="PTHR11271">
    <property type="entry name" value="GUANINE DEAMINASE"/>
    <property type="match status" value="1"/>
</dbReference>
<dbReference type="GO" id="GO:0005829">
    <property type="term" value="C:cytosol"/>
    <property type="evidence" value="ECO:0007669"/>
    <property type="project" value="TreeGrafter"/>
</dbReference>
<evidence type="ECO:0000313" key="10">
    <source>
        <dbReference type="EMBL" id="SMC56394.1"/>
    </source>
</evidence>
<evidence type="ECO:0000256" key="3">
    <source>
        <dbReference type="ARBA" id="ARBA00012781"/>
    </source>
</evidence>
<dbReference type="EMBL" id="FWXI01000005">
    <property type="protein sequence ID" value="SMC56394.1"/>
    <property type="molecule type" value="Genomic_DNA"/>
</dbReference>
<dbReference type="GO" id="GO:0008270">
    <property type="term" value="F:zinc ion binding"/>
    <property type="evidence" value="ECO:0007669"/>
    <property type="project" value="UniProtKB-UniRule"/>
</dbReference>
<comment type="cofactor">
    <cofactor evidence="8">
        <name>Zn(2+)</name>
        <dbReference type="ChEBI" id="CHEBI:29105"/>
    </cofactor>
    <text evidence="8">Binds 1 zinc ion per subunit.</text>
</comment>
<dbReference type="GO" id="GO:0008892">
    <property type="term" value="F:guanine deaminase activity"/>
    <property type="evidence" value="ECO:0007669"/>
    <property type="project" value="UniProtKB-UniRule"/>
</dbReference>
<sequence length="424" mass="47271">MKKENILILKGTIIFTPDSAGFEVRQDSYLVVHNGIISEIYKQLPAEYAGCRIIDHGNRLIIPGFVDLHTHAAQFNQRGLGLDLELLDWLNEYTFKEEAKFTDTGYAAQVYEAFTEELIRQGTTRAVLFATIHKDSSNLLCDILSRRGLGAYVGKVNMDVNCPDFLREDTQQSLRDTEEFFERWSSTSLVNPIITPRFAPTSTGELLAGLGKLAVKYNAPVQSHLSENPGEVKWVAELFPDQSDYHQVYNHYGLFGQTPTLMAHCIYLTQEAIECIKSNQVVTVHCPDSNINLASGIMPVRKLLNAAVQVGLGSDVGAGHSLSMTQAMVKAIQLSKINYVFDHQCDPLTLSEVFYMATKGGGKFFGRVGSFEKGYSFDALVIEDNTEMAQKASPVERLQRYIYALDASNIVARYIAGQEIQSRI</sequence>
<protein>
    <recommendedName>
        <fullName evidence="3 7">Guanine deaminase</fullName>
        <shortName evidence="8">Guanase</shortName>
        <ecNumber evidence="3 7">3.5.4.3</ecNumber>
    </recommendedName>
    <alternativeName>
        <fullName evidence="8">Guanine aminohydrolase</fullName>
    </alternativeName>
</protein>
<accession>A0A1W2A6T0</accession>
<keyword evidence="11" id="KW-1185">Reference proteome</keyword>
<dbReference type="OrthoDB" id="9807210at2"/>
<dbReference type="InterPro" id="IPR006680">
    <property type="entry name" value="Amidohydro-rel"/>
</dbReference>
<evidence type="ECO:0000256" key="7">
    <source>
        <dbReference type="NCBIfam" id="TIGR02967"/>
    </source>
</evidence>
<evidence type="ECO:0000256" key="1">
    <source>
        <dbReference type="ARBA" id="ARBA00004984"/>
    </source>
</evidence>
<evidence type="ECO:0000256" key="8">
    <source>
        <dbReference type="RuleBase" id="RU366009"/>
    </source>
</evidence>
<dbReference type="InterPro" id="IPR051607">
    <property type="entry name" value="Metallo-dep_hydrolases"/>
</dbReference>
<dbReference type="RefSeq" id="WP_084575057.1">
    <property type="nucleotide sequence ID" value="NZ_CP155572.1"/>
</dbReference>
<dbReference type="Gene3D" id="2.30.40.10">
    <property type="entry name" value="Urease, subunit C, domain 1"/>
    <property type="match status" value="1"/>
</dbReference>
<keyword evidence="6 8" id="KW-0862">Zinc</keyword>
<dbReference type="Pfam" id="PF01979">
    <property type="entry name" value="Amidohydro_1"/>
    <property type="match status" value="1"/>
</dbReference>
<dbReference type="InterPro" id="IPR011059">
    <property type="entry name" value="Metal-dep_hydrolase_composite"/>
</dbReference>
<evidence type="ECO:0000256" key="2">
    <source>
        <dbReference type="ARBA" id="ARBA00006745"/>
    </source>
</evidence>
<comment type="catalytic activity">
    <reaction evidence="8">
        <text>guanine + H2O + H(+) = xanthine + NH4(+)</text>
        <dbReference type="Rhea" id="RHEA:14665"/>
        <dbReference type="ChEBI" id="CHEBI:15377"/>
        <dbReference type="ChEBI" id="CHEBI:15378"/>
        <dbReference type="ChEBI" id="CHEBI:16235"/>
        <dbReference type="ChEBI" id="CHEBI:17712"/>
        <dbReference type="ChEBI" id="CHEBI:28938"/>
        <dbReference type="EC" id="3.5.4.3"/>
    </reaction>
</comment>
<dbReference type="PANTHER" id="PTHR11271:SF6">
    <property type="entry name" value="GUANINE DEAMINASE"/>
    <property type="match status" value="1"/>
</dbReference>
<evidence type="ECO:0000256" key="5">
    <source>
        <dbReference type="ARBA" id="ARBA00022801"/>
    </source>
</evidence>